<dbReference type="SMART" id="SM00409">
    <property type="entry name" value="IG"/>
    <property type="match status" value="6"/>
</dbReference>
<dbReference type="Ensembl" id="ENSCVAT00000009674.1">
    <property type="protein sequence ID" value="ENSCVAP00000003655.1"/>
    <property type="gene ID" value="ENSCVAG00000004873.1"/>
</dbReference>
<evidence type="ECO:0000313" key="6">
    <source>
        <dbReference type="Proteomes" id="UP000265020"/>
    </source>
</evidence>
<dbReference type="InterPro" id="IPR013098">
    <property type="entry name" value="Ig_I-set"/>
</dbReference>
<feature type="domain" description="Ig-like" evidence="4">
    <location>
        <begin position="80"/>
        <end position="151"/>
    </location>
</feature>
<protein>
    <recommendedName>
        <fullName evidence="4">Ig-like domain-containing protein</fullName>
    </recommendedName>
</protein>
<dbReference type="GO" id="GO:0008046">
    <property type="term" value="F:axon guidance receptor activity"/>
    <property type="evidence" value="ECO:0007669"/>
    <property type="project" value="TreeGrafter"/>
</dbReference>
<dbReference type="GO" id="GO:0003007">
    <property type="term" value="P:heart morphogenesis"/>
    <property type="evidence" value="ECO:0007669"/>
    <property type="project" value="UniProtKB-ARBA"/>
</dbReference>
<feature type="domain" description="Ig-like" evidence="4">
    <location>
        <begin position="262"/>
        <end position="348"/>
    </location>
</feature>
<dbReference type="SMART" id="SM00408">
    <property type="entry name" value="IGc2"/>
    <property type="match status" value="6"/>
</dbReference>
<proteinExistence type="predicted"/>
<organism evidence="5 6">
    <name type="scientific">Cyprinodon variegatus</name>
    <name type="common">Sheepshead minnow</name>
    <dbReference type="NCBI Taxonomy" id="28743"/>
    <lineage>
        <taxon>Eukaryota</taxon>
        <taxon>Metazoa</taxon>
        <taxon>Chordata</taxon>
        <taxon>Craniata</taxon>
        <taxon>Vertebrata</taxon>
        <taxon>Euteleostomi</taxon>
        <taxon>Actinopterygii</taxon>
        <taxon>Neopterygii</taxon>
        <taxon>Teleostei</taxon>
        <taxon>Neoteleostei</taxon>
        <taxon>Acanthomorphata</taxon>
        <taxon>Ovalentaria</taxon>
        <taxon>Atherinomorphae</taxon>
        <taxon>Cyprinodontiformes</taxon>
        <taxon>Cyprinodontidae</taxon>
        <taxon>Cyprinodon</taxon>
    </lineage>
</organism>
<dbReference type="GO" id="GO:0005886">
    <property type="term" value="C:plasma membrane"/>
    <property type="evidence" value="ECO:0007669"/>
    <property type="project" value="TreeGrafter"/>
</dbReference>
<dbReference type="Proteomes" id="UP000265020">
    <property type="component" value="Unassembled WGS sequence"/>
</dbReference>
<evidence type="ECO:0000259" key="4">
    <source>
        <dbReference type="PROSITE" id="PS50835"/>
    </source>
</evidence>
<dbReference type="GO" id="GO:0030424">
    <property type="term" value="C:axon"/>
    <property type="evidence" value="ECO:0007669"/>
    <property type="project" value="TreeGrafter"/>
</dbReference>
<name>A0A3Q2FHW9_CYPVA</name>
<evidence type="ECO:0000256" key="1">
    <source>
        <dbReference type="ARBA" id="ARBA00022729"/>
    </source>
</evidence>
<reference evidence="5" key="1">
    <citation type="submission" date="2025-08" db="UniProtKB">
        <authorList>
            <consortium name="Ensembl"/>
        </authorList>
    </citation>
    <scope>IDENTIFICATION</scope>
</reference>
<evidence type="ECO:0000256" key="2">
    <source>
        <dbReference type="ARBA" id="ARBA00023157"/>
    </source>
</evidence>
<dbReference type="SUPFAM" id="SSF48726">
    <property type="entry name" value="Immunoglobulin"/>
    <property type="match status" value="6"/>
</dbReference>
<dbReference type="AlphaFoldDB" id="A0A3Q2FHW9"/>
<evidence type="ECO:0000256" key="3">
    <source>
        <dbReference type="ARBA" id="ARBA00023319"/>
    </source>
</evidence>
<dbReference type="InterPro" id="IPR013783">
    <property type="entry name" value="Ig-like_fold"/>
</dbReference>
<dbReference type="GeneTree" id="ENSGT01110000267173"/>
<dbReference type="Gene3D" id="2.60.40.10">
    <property type="entry name" value="Immunoglobulins"/>
    <property type="match status" value="6"/>
</dbReference>
<keyword evidence="6" id="KW-1185">Reference proteome</keyword>
<keyword evidence="2" id="KW-1015">Disulfide bond</keyword>
<dbReference type="STRING" id="28743.ENSCVAP00000003655"/>
<dbReference type="InterPro" id="IPR050958">
    <property type="entry name" value="Cell_Adh-Cytoskel_Orgn"/>
</dbReference>
<dbReference type="GO" id="GO:0043025">
    <property type="term" value="C:neuronal cell body"/>
    <property type="evidence" value="ECO:0007669"/>
    <property type="project" value="TreeGrafter"/>
</dbReference>
<dbReference type="FunFam" id="2.60.40.10:FF:000107">
    <property type="entry name" value="Myosin, light chain kinase a"/>
    <property type="match status" value="3"/>
</dbReference>
<keyword evidence="1" id="KW-0732">Signal</keyword>
<dbReference type="InterPro" id="IPR007110">
    <property type="entry name" value="Ig-like_dom"/>
</dbReference>
<feature type="domain" description="Ig-like" evidence="4">
    <location>
        <begin position="1"/>
        <end position="75"/>
    </location>
</feature>
<dbReference type="InterPro" id="IPR036179">
    <property type="entry name" value="Ig-like_dom_sf"/>
</dbReference>
<feature type="domain" description="Ig-like" evidence="4">
    <location>
        <begin position="169"/>
        <end position="259"/>
    </location>
</feature>
<dbReference type="Pfam" id="PF07679">
    <property type="entry name" value="I-set"/>
    <property type="match status" value="6"/>
</dbReference>
<accession>A0A3Q2FHW9</accession>
<reference evidence="5" key="2">
    <citation type="submission" date="2025-09" db="UniProtKB">
        <authorList>
            <consortium name="Ensembl"/>
        </authorList>
    </citation>
    <scope>IDENTIFICATION</scope>
</reference>
<feature type="domain" description="Ig-like" evidence="4">
    <location>
        <begin position="354"/>
        <end position="444"/>
    </location>
</feature>
<dbReference type="FunFam" id="2.60.40.10:FF:000022">
    <property type="entry name" value="Cardiac titin"/>
    <property type="match status" value="3"/>
</dbReference>
<dbReference type="OMA" id="KCKVAGQ"/>
<dbReference type="PANTHER" id="PTHR45080:SF8">
    <property type="entry name" value="IG-LIKE DOMAIN-CONTAINING PROTEIN"/>
    <property type="match status" value="1"/>
</dbReference>
<feature type="domain" description="Ig-like" evidence="4">
    <location>
        <begin position="449"/>
        <end position="537"/>
    </location>
</feature>
<sequence>GKDTSLHCEMEGTQPFKVMWFKDRRALKESRKYKMVSLGNSAALHVMKLEQNDVGLYECQVSNSVGSEICQTSITLKEPPTFVNHLLDQSVRLGQQLTLTAAVKGSEPLIVSWIRDKDHVLRDSDNRKISFENNQATLVIRSADKADAGEYKLDCLTTSSLTADKLIPPSFIKKLKDTHFVVGKPAELECKATGSSPLTISWFHNGQEIQSGPYYDISSTDHNCRLLVLTVSQSDSGKYSCKAANAAGACETSASADVTEPPSFVETSEAEETVPGKNVTLSARVTGSSPLQVKWFRGAKEMQHGRGCEILMKADVASLVLHRVDKTHAGEYTCQVSNNAGKESRSLHLFVKEPVHFVKKLRDISSEMGKPLKLEVTFSGTPTVDVTWKKDGSAVVSAEDYNIITTDTSSVLEVLNSHRSTAAGKYSCEVDNGVGSDRCQALISILERPCFVDPLEPVEVTVGDAVTLKCSITGTPDISVAWFKAGEKLRKSPTCSMDFSDGIATLKLLKAAKSDEGEYSCQAENRAGSASASCTVTVRGDTHLLFFFFIDTVTKTFWEKIHLTKS</sequence>
<dbReference type="GO" id="GO:0050808">
    <property type="term" value="P:synapse organization"/>
    <property type="evidence" value="ECO:0007669"/>
    <property type="project" value="TreeGrafter"/>
</dbReference>
<evidence type="ECO:0000313" key="5">
    <source>
        <dbReference type="Ensembl" id="ENSCVAP00000003655.1"/>
    </source>
</evidence>
<dbReference type="PANTHER" id="PTHR45080">
    <property type="entry name" value="CONTACTIN 5"/>
    <property type="match status" value="1"/>
</dbReference>
<dbReference type="PROSITE" id="PS50835">
    <property type="entry name" value="IG_LIKE"/>
    <property type="match status" value="6"/>
</dbReference>
<dbReference type="InterPro" id="IPR003599">
    <property type="entry name" value="Ig_sub"/>
</dbReference>
<dbReference type="CDD" id="cd00096">
    <property type="entry name" value="Ig"/>
    <property type="match status" value="1"/>
</dbReference>
<keyword evidence="3" id="KW-0393">Immunoglobulin domain</keyword>
<dbReference type="GO" id="GO:0055013">
    <property type="term" value="P:cardiac muscle cell development"/>
    <property type="evidence" value="ECO:0007669"/>
    <property type="project" value="UniProtKB-ARBA"/>
</dbReference>
<dbReference type="InterPro" id="IPR003598">
    <property type="entry name" value="Ig_sub2"/>
</dbReference>
<dbReference type="GO" id="GO:0007156">
    <property type="term" value="P:homophilic cell adhesion via plasma membrane adhesion molecules"/>
    <property type="evidence" value="ECO:0007669"/>
    <property type="project" value="TreeGrafter"/>
</dbReference>